<name>A0ABX0VDI2_9HYPH</name>
<dbReference type="Gene3D" id="3.40.50.300">
    <property type="entry name" value="P-loop containing nucleotide triphosphate hydrolases"/>
    <property type="match status" value="1"/>
</dbReference>
<dbReference type="PROSITE" id="PS00211">
    <property type="entry name" value="ABC_TRANSPORTER_1"/>
    <property type="match status" value="1"/>
</dbReference>
<organism evidence="6 7">
    <name type="scientific">Microvirga terricola</name>
    <dbReference type="NCBI Taxonomy" id="2719797"/>
    <lineage>
        <taxon>Bacteria</taxon>
        <taxon>Pseudomonadati</taxon>
        <taxon>Pseudomonadota</taxon>
        <taxon>Alphaproteobacteria</taxon>
        <taxon>Hyphomicrobiales</taxon>
        <taxon>Methylobacteriaceae</taxon>
        <taxon>Microvirga</taxon>
    </lineage>
</organism>
<keyword evidence="4 6" id="KW-0067">ATP-binding</keyword>
<comment type="similarity">
    <text evidence="1">Belongs to the ABC transporter superfamily.</text>
</comment>
<evidence type="ECO:0000256" key="1">
    <source>
        <dbReference type="ARBA" id="ARBA00005417"/>
    </source>
</evidence>
<dbReference type="Proteomes" id="UP000707352">
    <property type="component" value="Unassembled WGS sequence"/>
</dbReference>
<evidence type="ECO:0000313" key="6">
    <source>
        <dbReference type="EMBL" id="NIX76411.1"/>
    </source>
</evidence>
<gene>
    <name evidence="6" type="ORF">HB375_07235</name>
</gene>
<dbReference type="InterPro" id="IPR003439">
    <property type="entry name" value="ABC_transporter-like_ATP-bd"/>
</dbReference>
<comment type="caution">
    <text evidence="6">The sequence shown here is derived from an EMBL/GenBank/DDBJ whole genome shotgun (WGS) entry which is preliminary data.</text>
</comment>
<keyword evidence="2" id="KW-0813">Transport</keyword>
<evidence type="ECO:0000256" key="4">
    <source>
        <dbReference type="ARBA" id="ARBA00022840"/>
    </source>
</evidence>
<keyword evidence="7" id="KW-1185">Reference proteome</keyword>
<dbReference type="EMBL" id="JAATJS010000002">
    <property type="protein sequence ID" value="NIX76411.1"/>
    <property type="molecule type" value="Genomic_DNA"/>
</dbReference>
<proteinExistence type="inferred from homology"/>
<evidence type="ECO:0000256" key="3">
    <source>
        <dbReference type="ARBA" id="ARBA00022741"/>
    </source>
</evidence>
<feature type="domain" description="ABC transporter" evidence="5">
    <location>
        <begin position="23"/>
        <end position="258"/>
    </location>
</feature>
<sequence>MARRPRRASAARACSRNSPVSLIETHELRRVYDLDSGRVVALDHASLSVEKGDFVAVMGPSGSGKSTFMNLIGCLDKPTSGHYRLAGTAVESLDANGLARLRNREIGFVFQQFNLLPRIDALGNVELPMVYAGVDKKTRRERALHALGRVGLAERAHHRPMQLSGGQQQRVAIARALVNSPSLLLADEPTGALDSRTAIEILALFQELNREGVTIVLVTHDADVGRHARRLIRFKDGKILEDHRQTPLDARELLVAETAA</sequence>
<protein>
    <submittedName>
        <fullName evidence="6">ABC transporter ATP-binding protein</fullName>
    </submittedName>
</protein>
<dbReference type="InterPro" id="IPR003593">
    <property type="entry name" value="AAA+_ATPase"/>
</dbReference>
<dbReference type="CDD" id="cd03255">
    <property type="entry name" value="ABC_MJ0796_LolCDE_FtsE"/>
    <property type="match status" value="1"/>
</dbReference>
<dbReference type="GO" id="GO:0005524">
    <property type="term" value="F:ATP binding"/>
    <property type="evidence" value="ECO:0007669"/>
    <property type="project" value="UniProtKB-KW"/>
</dbReference>
<dbReference type="PROSITE" id="PS50893">
    <property type="entry name" value="ABC_TRANSPORTER_2"/>
    <property type="match status" value="1"/>
</dbReference>
<evidence type="ECO:0000313" key="7">
    <source>
        <dbReference type="Proteomes" id="UP000707352"/>
    </source>
</evidence>
<dbReference type="InterPro" id="IPR017911">
    <property type="entry name" value="MacB-like_ATP-bd"/>
</dbReference>
<dbReference type="InterPro" id="IPR015854">
    <property type="entry name" value="ABC_transpr_LolD-like"/>
</dbReference>
<keyword evidence="3" id="KW-0547">Nucleotide-binding</keyword>
<dbReference type="InterPro" id="IPR017871">
    <property type="entry name" value="ABC_transporter-like_CS"/>
</dbReference>
<dbReference type="InterPro" id="IPR027417">
    <property type="entry name" value="P-loop_NTPase"/>
</dbReference>
<evidence type="ECO:0000256" key="2">
    <source>
        <dbReference type="ARBA" id="ARBA00022448"/>
    </source>
</evidence>
<dbReference type="SUPFAM" id="SSF52540">
    <property type="entry name" value="P-loop containing nucleoside triphosphate hydrolases"/>
    <property type="match status" value="1"/>
</dbReference>
<dbReference type="PANTHER" id="PTHR24220:SF86">
    <property type="entry name" value="ABC TRANSPORTER ABCH.1"/>
    <property type="match status" value="1"/>
</dbReference>
<reference evidence="6 7" key="1">
    <citation type="submission" date="2020-03" db="EMBL/GenBank/DDBJ databases">
        <title>The genome sequence of Microvirga sp. c23x22.</title>
        <authorList>
            <person name="Zhang X."/>
        </authorList>
    </citation>
    <scope>NUCLEOTIDE SEQUENCE [LARGE SCALE GENOMIC DNA]</scope>
    <source>
        <strain evidence="7">c23x22</strain>
    </source>
</reference>
<evidence type="ECO:0000259" key="5">
    <source>
        <dbReference type="PROSITE" id="PS50893"/>
    </source>
</evidence>
<dbReference type="SMART" id="SM00382">
    <property type="entry name" value="AAA"/>
    <property type="match status" value="1"/>
</dbReference>
<dbReference type="Pfam" id="PF00005">
    <property type="entry name" value="ABC_tran"/>
    <property type="match status" value="1"/>
</dbReference>
<accession>A0ABX0VDI2</accession>
<dbReference type="PANTHER" id="PTHR24220">
    <property type="entry name" value="IMPORT ATP-BINDING PROTEIN"/>
    <property type="match status" value="1"/>
</dbReference>